<sequence length="135" mass="14935">MGPAASGRRSAKAWTERKIQALEKYIKQGVRGVKKRPLQKCDRDETASSESSVEADATEDDTSSPEPTPAPSQKLFPSAHEVTKQVTKLVKAETVPFPSSRQTFSTAHDLLITLYVFAQFRGFAARRKSDVSDKH</sequence>
<evidence type="ECO:0000313" key="3">
    <source>
        <dbReference type="Proteomes" id="UP000321518"/>
    </source>
</evidence>
<evidence type="ECO:0000256" key="1">
    <source>
        <dbReference type="SAM" id="MobiDB-lite"/>
    </source>
</evidence>
<proteinExistence type="predicted"/>
<feature type="region of interest" description="Disordered" evidence="1">
    <location>
        <begin position="30"/>
        <end position="80"/>
    </location>
</feature>
<comment type="caution">
    <text evidence="2">The sequence shown here is derived from an EMBL/GenBank/DDBJ whole genome shotgun (WGS) entry which is preliminary data.</text>
</comment>
<organism evidence="2 3">
    <name type="scientific">Rhodotorula toruloides</name>
    <name type="common">Yeast</name>
    <name type="synonym">Rhodosporidium toruloides</name>
    <dbReference type="NCBI Taxonomy" id="5286"/>
    <lineage>
        <taxon>Eukaryota</taxon>
        <taxon>Fungi</taxon>
        <taxon>Dikarya</taxon>
        <taxon>Basidiomycota</taxon>
        <taxon>Pucciniomycotina</taxon>
        <taxon>Microbotryomycetes</taxon>
        <taxon>Sporidiobolales</taxon>
        <taxon>Sporidiobolaceae</taxon>
        <taxon>Rhodotorula</taxon>
    </lineage>
</organism>
<gene>
    <name evidence="2" type="ORF">Rt10032_c16g5752</name>
</gene>
<name>A0A511KP69_RHOTO</name>
<reference evidence="2 3" key="1">
    <citation type="submission" date="2019-07" db="EMBL/GenBank/DDBJ databases">
        <title>Rhodotorula toruloides NBRC10032 genome sequencing.</title>
        <authorList>
            <person name="Shida Y."/>
            <person name="Takaku H."/>
            <person name="Ogasawara W."/>
            <person name="Mori K."/>
        </authorList>
    </citation>
    <scope>NUCLEOTIDE SEQUENCE [LARGE SCALE GENOMIC DNA]</scope>
    <source>
        <strain evidence="2 3">NBRC10032</strain>
    </source>
</reference>
<dbReference type="EMBL" id="BJWK01000016">
    <property type="protein sequence ID" value="GEM11735.1"/>
    <property type="molecule type" value="Genomic_DNA"/>
</dbReference>
<protein>
    <submittedName>
        <fullName evidence="2">Uncharacterized protein</fullName>
    </submittedName>
</protein>
<accession>A0A511KP69</accession>
<dbReference type="Proteomes" id="UP000321518">
    <property type="component" value="Unassembled WGS sequence"/>
</dbReference>
<dbReference type="AlphaFoldDB" id="A0A511KP69"/>
<evidence type="ECO:0000313" key="2">
    <source>
        <dbReference type="EMBL" id="GEM11735.1"/>
    </source>
</evidence>